<organism evidence="2 3">
    <name type="scientific">Providencia burhodogranariea DSM 19968</name>
    <dbReference type="NCBI Taxonomy" id="1141662"/>
    <lineage>
        <taxon>Bacteria</taxon>
        <taxon>Pseudomonadati</taxon>
        <taxon>Pseudomonadota</taxon>
        <taxon>Gammaproteobacteria</taxon>
        <taxon>Enterobacterales</taxon>
        <taxon>Morganellaceae</taxon>
        <taxon>Providencia</taxon>
    </lineage>
</organism>
<proteinExistence type="predicted"/>
<evidence type="ECO:0000256" key="1">
    <source>
        <dbReference type="SAM" id="SignalP"/>
    </source>
</evidence>
<gene>
    <name evidence="2" type="ORF">OOA_12565</name>
</gene>
<dbReference type="EMBL" id="AKKL01000034">
    <property type="protein sequence ID" value="EKT60248.1"/>
    <property type="molecule type" value="Genomic_DNA"/>
</dbReference>
<accession>K8WI45</accession>
<evidence type="ECO:0000313" key="2">
    <source>
        <dbReference type="EMBL" id="EKT60248.1"/>
    </source>
</evidence>
<protein>
    <submittedName>
        <fullName evidence="2">Fimbrial protein</fullName>
    </submittedName>
</protein>
<dbReference type="STRING" id="1141662.OOA_12565"/>
<keyword evidence="3" id="KW-1185">Reference proteome</keyword>
<dbReference type="OrthoDB" id="6466990at2"/>
<dbReference type="PATRIC" id="fig|1141662.3.peg.2550"/>
<keyword evidence="1" id="KW-0732">Signal</keyword>
<sequence>MNKQTVFITAKWFKAALLLVGCVLSQRVMAESPVANTPVNQSEYELLHQGRIAVKATLFNAPCNLSFEKTLSLTGCGAGKDYQEMNLFDATANTPVSVQFYDVQRGLSSVRYPLSLLNGSNPIHIPTLMKDRHTLRLEVSYE</sequence>
<feature type="chain" id="PRO_5003921575" evidence="1">
    <location>
        <begin position="31"/>
        <end position="142"/>
    </location>
</feature>
<feature type="signal peptide" evidence="1">
    <location>
        <begin position="1"/>
        <end position="30"/>
    </location>
</feature>
<dbReference type="Proteomes" id="UP000009336">
    <property type="component" value="Unassembled WGS sequence"/>
</dbReference>
<dbReference type="eggNOG" id="ENOG503407Q">
    <property type="taxonomic scope" value="Bacteria"/>
</dbReference>
<comment type="caution">
    <text evidence="2">The sequence shown here is derived from an EMBL/GenBank/DDBJ whole genome shotgun (WGS) entry which is preliminary data.</text>
</comment>
<dbReference type="HOGENOM" id="CLU_146704_0_0_6"/>
<reference evidence="2 3" key="1">
    <citation type="journal article" date="2012" name="BMC Genomics">
        <title>Comparative genomics of bacteria in the genus Providencia isolated from wild Drosophila melanogaster.</title>
        <authorList>
            <person name="Galac M.R."/>
            <person name="Lazzaro B.P."/>
        </authorList>
    </citation>
    <scope>NUCLEOTIDE SEQUENCE [LARGE SCALE GENOMIC DNA]</scope>
    <source>
        <strain evidence="2 3">DSM 19968</strain>
    </source>
</reference>
<name>K8WI45_9GAMM</name>
<evidence type="ECO:0000313" key="3">
    <source>
        <dbReference type="Proteomes" id="UP000009336"/>
    </source>
</evidence>
<dbReference type="AlphaFoldDB" id="K8WI45"/>